<dbReference type="InterPro" id="IPR050103">
    <property type="entry name" value="Class-III_PLP-dep_AT"/>
</dbReference>
<dbReference type="Gene3D" id="3.90.1150.10">
    <property type="entry name" value="Aspartate Aminotransferase, domain 1"/>
    <property type="match status" value="1"/>
</dbReference>
<reference evidence="11" key="1">
    <citation type="submission" date="2024-02" db="EMBL/GenBank/DDBJ databases">
        <authorList>
            <consortium name="ELIXIR-Norway"/>
            <consortium name="Elixir Norway"/>
        </authorList>
    </citation>
    <scope>NUCLEOTIDE SEQUENCE</scope>
</reference>
<dbReference type="EMBL" id="OZ020099">
    <property type="protein sequence ID" value="CAK9271906.1"/>
    <property type="molecule type" value="Genomic_DNA"/>
</dbReference>
<evidence type="ECO:0000313" key="11">
    <source>
        <dbReference type="EMBL" id="CAK9271906.1"/>
    </source>
</evidence>
<evidence type="ECO:0000256" key="6">
    <source>
        <dbReference type="ARBA" id="ARBA00022576"/>
    </source>
</evidence>
<dbReference type="Pfam" id="PF00202">
    <property type="entry name" value="Aminotran_3"/>
    <property type="match status" value="1"/>
</dbReference>
<evidence type="ECO:0000313" key="12">
    <source>
        <dbReference type="Proteomes" id="UP001497444"/>
    </source>
</evidence>
<dbReference type="NCBIfam" id="NF002874">
    <property type="entry name" value="PRK03244.1"/>
    <property type="match status" value="1"/>
</dbReference>
<comment type="subcellular location">
    <subcellularLocation>
        <location evidence="2">Mitochondrion</location>
    </subcellularLocation>
</comment>
<dbReference type="NCBIfam" id="NF002325">
    <property type="entry name" value="PRK01278.1"/>
    <property type="match status" value="1"/>
</dbReference>
<dbReference type="PANTHER" id="PTHR11986">
    <property type="entry name" value="AMINOTRANSFERASE CLASS III"/>
    <property type="match status" value="1"/>
</dbReference>
<evidence type="ECO:0000256" key="2">
    <source>
        <dbReference type="ARBA" id="ARBA00004173"/>
    </source>
</evidence>
<sequence length="499" mass="52519">MDTIMAATSAGRLSKGSSFLGSVVTTRASTTLASSASDSGGKCHHGVSLRRNDKALSFASPKSLRIAAVLQTQEESVKVPAATTTLETQSIDASTGDITKEIISAEAKLFVQTYARSPVVFVKGDGCKLFDTEGKEYLDLTAGIAVNALGHADPTWVKAVTEQAAKLTHVSNLFHTVPQVKLAERLVNSCFADRVFLANSGTEANEAAIKFSRKYQTVAGEKQIGEKAAADLIAFTSGFHGRTLGALSLTSKVQYRMPFEPLIPGCQFLEYGNLEEVEKAVVKGRTAAVFVEPVQGEGGILSTSVSFLKGLRRICDQTGALLVFDEVQCGLGRTGKLWAHEAFDVKPDIMTLAKPLAGGLPIGAVLVTEAVASTIANGDHGSTFAGGPLVCHAALAVLDHIQAPGFLESVASKGHYLKAQLQERLSNNPHVKEVRGYGLLVGIQLNVPAAPLVAAALKEGLLILTAGKGDVVRLAPPLIISEQELNKAVDILAHCLSSL</sequence>
<keyword evidence="6" id="KW-0032">Aminotransferase</keyword>
<organism evidence="11 12">
    <name type="scientific">Sphagnum jensenii</name>
    <dbReference type="NCBI Taxonomy" id="128206"/>
    <lineage>
        <taxon>Eukaryota</taxon>
        <taxon>Viridiplantae</taxon>
        <taxon>Streptophyta</taxon>
        <taxon>Embryophyta</taxon>
        <taxon>Bryophyta</taxon>
        <taxon>Sphagnophytina</taxon>
        <taxon>Sphagnopsida</taxon>
        <taxon>Sphagnales</taxon>
        <taxon>Sphagnaceae</taxon>
        <taxon>Sphagnum</taxon>
    </lineage>
</organism>
<keyword evidence="9 10" id="KW-0663">Pyridoxal phosphate</keyword>
<dbReference type="Proteomes" id="UP001497444">
    <property type="component" value="Chromosome 4"/>
</dbReference>
<evidence type="ECO:0000256" key="5">
    <source>
        <dbReference type="ARBA" id="ARBA00012919"/>
    </source>
</evidence>
<dbReference type="InterPro" id="IPR015424">
    <property type="entry name" value="PyrdxlP-dep_Trfase"/>
</dbReference>
<comment type="pathway">
    <text evidence="3">Amino-acid biosynthesis; L-arginine biosynthesis; N(2)-acetyl-L-ornithine from L-glutamate: step 4/4.</text>
</comment>
<comment type="cofactor">
    <cofactor evidence="1">
        <name>pyridoxal 5'-phosphate</name>
        <dbReference type="ChEBI" id="CHEBI:597326"/>
    </cofactor>
</comment>
<evidence type="ECO:0000256" key="7">
    <source>
        <dbReference type="ARBA" id="ARBA00022605"/>
    </source>
</evidence>
<dbReference type="NCBIfam" id="TIGR00707">
    <property type="entry name" value="argD"/>
    <property type="match status" value="1"/>
</dbReference>
<dbReference type="InterPro" id="IPR015422">
    <property type="entry name" value="PyrdxlP-dep_Trfase_small"/>
</dbReference>
<keyword evidence="8" id="KW-0808">Transferase</keyword>
<dbReference type="HAMAP" id="MF_01107">
    <property type="entry name" value="ArgD_aminotrans_3"/>
    <property type="match status" value="1"/>
</dbReference>
<comment type="similarity">
    <text evidence="4 10">Belongs to the class-III pyridoxal-phosphate-dependent aminotransferase family.</text>
</comment>
<evidence type="ECO:0000256" key="10">
    <source>
        <dbReference type="RuleBase" id="RU003560"/>
    </source>
</evidence>
<accession>A0ABP0X0H1</accession>
<dbReference type="InterPro" id="IPR004636">
    <property type="entry name" value="AcOrn/SuccOrn_fam"/>
</dbReference>
<evidence type="ECO:0000256" key="9">
    <source>
        <dbReference type="ARBA" id="ARBA00022898"/>
    </source>
</evidence>
<evidence type="ECO:0000256" key="1">
    <source>
        <dbReference type="ARBA" id="ARBA00001933"/>
    </source>
</evidence>
<dbReference type="Gene3D" id="3.40.640.10">
    <property type="entry name" value="Type I PLP-dependent aspartate aminotransferase-like (Major domain)"/>
    <property type="match status" value="1"/>
</dbReference>
<evidence type="ECO:0000256" key="3">
    <source>
        <dbReference type="ARBA" id="ARBA00005024"/>
    </source>
</evidence>
<keyword evidence="7" id="KW-0028">Amino-acid biosynthesis</keyword>
<dbReference type="PIRSF" id="PIRSF000521">
    <property type="entry name" value="Transaminase_4ab_Lys_Orn"/>
    <property type="match status" value="1"/>
</dbReference>
<dbReference type="CDD" id="cd00610">
    <property type="entry name" value="OAT_like"/>
    <property type="match status" value="1"/>
</dbReference>
<evidence type="ECO:0000256" key="4">
    <source>
        <dbReference type="ARBA" id="ARBA00008954"/>
    </source>
</evidence>
<dbReference type="InterPro" id="IPR005814">
    <property type="entry name" value="Aminotrans_3"/>
</dbReference>
<dbReference type="SUPFAM" id="SSF53383">
    <property type="entry name" value="PLP-dependent transferases"/>
    <property type="match status" value="1"/>
</dbReference>
<keyword evidence="12" id="KW-1185">Reference proteome</keyword>
<dbReference type="PANTHER" id="PTHR11986:SF79">
    <property type="entry name" value="ACETYLORNITHINE AMINOTRANSFERASE, MITOCHONDRIAL"/>
    <property type="match status" value="1"/>
</dbReference>
<protein>
    <recommendedName>
        <fullName evidence="5">acetylornithine transaminase</fullName>
        <ecNumber evidence="5">2.6.1.11</ecNumber>
    </recommendedName>
</protein>
<dbReference type="InterPro" id="IPR015421">
    <property type="entry name" value="PyrdxlP-dep_Trfase_major"/>
</dbReference>
<dbReference type="PROSITE" id="PS00600">
    <property type="entry name" value="AA_TRANSFER_CLASS_3"/>
    <property type="match status" value="1"/>
</dbReference>
<dbReference type="EC" id="2.6.1.11" evidence="5"/>
<evidence type="ECO:0000256" key="8">
    <source>
        <dbReference type="ARBA" id="ARBA00022679"/>
    </source>
</evidence>
<proteinExistence type="inferred from homology"/>
<dbReference type="InterPro" id="IPR049704">
    <property type="entry name" value="Aminotrans_3_PPA_site"/>
</dbReference>
<gene>
    <name evidence="11" type="ORF">CSSPJE1EN1_LOCUS17384</name>
</gene>
<name>A0ABP0X0H1_9BRYO</name>